<proteinExistence type="predicted"/>
<organism evidence="2 3">
    <name type="scientific">Suttonella ornithocola</name>
    <dbReference type="NCBI Taxonomy" id="279832"/>
    <lineage>
        <taxon>Bacteria</taxon>
        <taxon>Pseudomonadati</taxon>
        <taxon>Pseudomonadota</taxon>
        <taxon>Gammaproteobacteria</taxon>
        <taxon>Cardiobacteriales</taxon>
        <taxon>Cardiobacteriaceae</taxon>
        <taxon>Suttonella</taxon>
    </lineage>
</organism>
<evidence type="ECO:0000313" key="3">
    <source>
        <dbReference type="Proteomes" id="UP000254601"/>
    </source>
</evidence>
<dbReference type="RefSeq" id="WP_072576184.1">
    <property type="nucleotide sequence ID" value="NZ_LWHB01000054.1"/>
</dbReference>
<dbReference type="OrthoDB" id="6699603at2"/>
<gene>
    <name evidence="2" type="ORF">NCTC13337_01180</name>
</gene>
<sequence length="72" mass="8365">MKEYLVTRQHYGDKQYYAGDTRTVDDDTARYLIDLGVIKAITEEKAEPEHKNKSEPEHKNKAESVPKNKSQK</sequence>
<evidence type="ECO:0000256" key="1">
    <source>
        <dbReference type="SAM" id="MobiDB-lite"/>
    </source>
</evidence>
<reference evidence="2 3" key="1">
    <citation type="submission" date="2018-06" db="EMBL/GenBank/DDBJ databases">
        <authorList>
            <consortium name="Pathogen Informatics"/>
            <person name="Doyle S."/>
        </authorList>
    </citation>
    <scope>NUCLEOTIDE SEQUENCE [LARGE SCALE GENOMIC DNA]</scope>
    <source>
        <strain evidence="2 3">NCTC13337</strain>
    </source>
</reference>
<feature type="compositionally biased region" description="Basic and acidic residues" evidence="1">
    <location>
        <begin position="42"/>
        <end position="66"/>
    </location>
</feature>
<feature type="region of interest" description="Disordered" evidence="1">
    <location>
        <begin position="42"/>
        <end position="72"/>
    </location>
</feature>
<dbReference type="EMBL" id="UHIC01000001">
    <property type="protein sequence ID" value="SUO95256.1"/>
    <property type="molecule type" value="Genomic_DNA"/>
</dbReference>
<protein>
    <submittedName>
        <fullName evidence="2">Uncharacterized protein</fullName>
    </submittedName>
</protein>
<dbReference type="AlphaFoldDB" id="A0A380MT64"/>
<accession>A0A380MT64</accession>
<name>A0A380MT64_9GAMM</name>
<keyword evidence="3" id="KW-1185">Reference proteome</keyword>
<dbReference type="Proteomes" id="UP000254601">
    <property type="component" value="Unassembled WGS sequence"/>
</dbReference>
<evidence type="ECO:0000313" key="2">
    <source>
        <dbReference type="EMBL" id="SUO95256.1"/>
    </source>
</evidence>